<evidence type="ECO:0000313" key="2">
    <source>
        <dbReference type="Proteomes" id="UP000244060"/>
    </source>
</evidence>
<comment type="caution">
    <text evidence="1">The sequence shown here is derived from an EMBL/GenBank/DDBJ whole genome shotgun (WGS) entry which is preliminary data.</text>
</comment>
<gene>
    <name evidence="1" type="ORF">C8J28_114109</name>
</gene>
<evidence type="ECO:0000313" key="1">
    <source>
        <dbReference type="EMBL" id="PTR15388.1"/>
    </source>
</evidence>
<dbReference type="Pfam" id="PF05521">
    <property type="entry name" value="Phage_HCP"/>
    <property type="match status" value="1"/>
</dbReference>
<dbReference type="Gene3D" id="2.40.10.270">
    <property type="entry name" value="Bacteriophage SPP1 head-tail adaptor protein"/>
    <property type="match status" value="1"/>
</dbReference>
<proteinExistence type="predicted"/>
<keyword evidence="2" id="KW-1185">Reference proteome</keyword>
<name>A0A2T5JZ85_9RHOB</name>
<dbReference type="InterPro" id="IPR038666">
    <property type="entry name" value="SSP1_head-tail_sf"/>
</dbReference>
<dbReference type="InterPro" id="IPR008767">
    <property type="entry name" value="Phage_SPP1_head-tail_adaptor"/>
</dbReference>
<accession>A0A2T5JZ85</accession>
<dbReference type="Proteomes" id="UP000244060">
    <property type="component" value="Unassembled WGS sequence"/>
</dbReference>
<dbReference type="EMBL" id="QAOT01000014">
    <property type="protein sequence ID" value="PTR15388.1"/>
    <property type="molecule type" value="Genomic_DNA"/>
</dbReference>
<reference evidence="1 2" key="1">
    <citation type="submission" date="2018-04" db="EMBL/GenBank/DDBJ databases">
        <title>Genomic Encyclopedia of Type Strains, Phase III (KMG-III): the genomes of soil and plant-associated and newly described type strains.</title>
        <authorList>
            <person name="Whitman W."/>
        </authorList>
    </citation>
    <scope>NUCLEOTIDE SEQUENCE [LARGE SCALE GENOMIC DNA]</scope>
    <source>
        <strain evidence="1 2">KA25</strain>
    </source>
</reference>
<protein>
    <submittedName>
        <fullName evidence="1">Head-tail adaptor</fullName>
    </submittedName>
</protein>
<dbReference type="RefSeq" id="WP_108221493.1">
    <property type="nucleotide sequence ID" value="NZ_CP090021.1"/>
</dbReference>
<dbReference type="OrthoDB" id="7998779at2"/>
<sequence>MRAPRFDRRVQIQRATLADDGFASVEVWADHGTPIWAAKADLSDGERWSAGEVAASVTTRFTLHRTAFARSLTPKDRLLSEGRSFEISGIKEGGAGRRFLELTCFARTDR</sequence>
<dbReference type="AlphaFoldDB" id="A0A2T5JZ85"/>
<organism evidence="1 2">
    <name type="scientific">Cereibacter azotoformans</name>
    <dbReference type="NCBI Taxonomy" id="43057"/>
    <lineage>
        <taxon>Bacteria</taxon>
        <taxon>Pseudomonadati</taxon>
        <taxon>Pseudomonadota</taxon>
        <taxon>Alphaproteobacteria</taxon>
        <taxon>Rhodobacterales</taxon>
        <taxon>Paracoccaceae</taxon>
        <taxon>Cereibacter</taxon>
    </lineage>
</organism>